<dbReference type="SUPFAM" id="SSF53300">
    <property type="entry name" value="vWA-like"/>
    <property type="match status" value="1"/>
</dbReference>
<dbReference type="InterPro" id="IPR052229">
    <property type="entry name" value="Collagen-VI/PIF"/>
</dbReference>
<gene>
    <name evidence="2" type="ORF">BTMF_LOCUS14957</name>
</gene>
<dbReference type="AlphaFoldDB" id="A0A0R3RAC1"/>
<protein>
    <submittedName>
        <fullName evidence="4">VWFA domain-containing protein</fullName>
    </submittedName>
</protein>
<dbReference type="PRINTS" id="PR00453">
    <property type="entry name" value="VWFADOMAIN"/>
</dbReference>
<dbReference type="STRING" id="42155.A0A0R3RAC1"/>
<name>A0A0R3RAC1_9BILA</name>
<dbReference type="Proteomes" id="UP000280834">
    <property type="component" value="Unassembled WGS sequence"/>
</dbReference>
<reference evidence="2 3" key="2">
    <citation type="submission" date="2018-11" db="EMBL/GenBank/DDBJ databases">
        <authorList>
            <consortium name="Pathogen Informatics"/>
        </authorList>
    </citation>
    <scope>NUCLEOTIDE SEQUENCE [LARGE SCALE GENOMIC DNA]</scope>
</reference>
<dbReference type="WBParaSite" id="BTMF_0001698401-mRNA-1">
    <property type="protein sequence ID" value="BTMF_0001698401-mRNA-1"/>
    <property type="gene ID" value="BTMF_0001698401"/>
</dbReference>
<feature type="domain" description="VWFA" evidence="1">
    <location>
        <begin position="15"/>
        <end position="189"/>
    </location>
</feature>
<accession>A0A0R3RAC1</accession>
<dbReference type="SMART" id="SM00327">
    <property type="entry name" value="VWA"/>
    <property type="match status" value="1"/>
</dbReference>
<dbReference type="PANTHER" id="PTHR22588">
    <property type="entry name" value="VWFA DOMAIN-CONTAINING PROTEIN"/>
    <property type="match status" value="1"/>
</dbReference>
<reference evidence="4" key="1">
    <citation type="submission" date="2017-02" db="UniProtKB">
        <authorList>
            <consortium name="WormBaseParasite"/>
        </authorList>
    </citation>
    <scope>IDENTIFICATION</scope>
</reference>
<evidence type="ECO:0000259" key="1">
    <source>
        <dbReference type="PROSITE" id="PS50234"/>
    </source>
</evidence>
<dbReference type="EMBL" id="UZAG01021863">
    <property type="protein sequence ID" value="VDO51863.1"/>
    <property type="molecule type" value="Genomic_DNA"/>
</dbReference>
<keyword evidence="3" id="KW-1185">Reference proteome</keyword>
<dbReference type="InterPro" id="IPR002035">
    <property type="entry name" value="VWF_A"/>
</dbReference>
<proteinExistence type="predicted"/>
<dbReference type="CDD" id="cd01450">
    <property type="entry name" value="vWFA_subfamily_ECM"/>
    <property type="match status" value="1"/>
</dbReference>
<dbReference type="Pfam" id="PF00092">
    <property type="entry name" value="VWA"/>
    <property type="match status" value="1"/>
</dbReference>
<organism evidence="4">
    <name type="scientific">Brugia timori</name>
    <dbReference type="NCBI Taxonomy" id="42155"/>
    <lineage>
        <taxon>Eukaryota</taxon>
        <taxon>Metazoa</taxon>
        <taxon>Ecdysozoa</taxon>
        <taxon>Nematoda</taxon>
        <taxon>Chromadorea</taxon>
        <taxon>Rhabditida</taxon>
        <taxon>Spirurina</taxon>
        <taxon>Spiruromorpha</taxon>
        <taxon>Filarioidea</taxon>
        <taxon>Onchocercidae</taxon>
        <taxon>Brugia</taxon>
    </lineage>
</organism>
<dbReference type="PROSITE" id="PS50234">
    <property type="entry name" value="VWFA"/>
    <property type="match status" value="1"/>
</dbReference>
<evidence type="ECO:0000313" key="4">
    <source>
        <dbReference type="WBParaSite" id="BTMF_0001698401-mRNA-1"/>
    </source>
</evidence>
<evidence type="ECO:0000313" key="3">
    <source>
        <dbReference type="Proteomes" id="UP000280834"/>
    </source>
</evidence>
<dbReference type="Gene3D" id="3.40.50.410">
    <property type="entry name" value="von Willebrand factor, type A domain"/>
    <property type="match status" value="1"/>
</dbReference>
<dbReference type="PANTHER" id="PTHR22588:SF3">
    <property type="entry name" value="VWFA DOMAIN-CONTAINING PROTEIN"/>
    <property type="match status" value="1"/>
</dbReference>
<evidence type="ECO:0000313" key="2">
    <source>
        <dbReference type="EMBL" id="VDO51863.1"/>
    </source>
</evidence>
<dbReference type="InterPro" id="IPR036465">
    <property type="entry name" value="vWFA_dom_sf"/>
</dbReference>
<sequence length="204" mass="23169">MKTKIEIEDPNCLVDLIFIVDTSQSVEKAFQKQLQLAATLIEQIPPSAFNERIHVAAISFSSNAQINFQFNEFNSQKEILNALLSFIHTGGNTSSVSAVNLAIKEIQERGRENVRRMIVLISDGYSQDRWEDLLDASDRLHAINAIIYAISADSNYYFRELELYTRNKWLVYVNDSEKQFLEDATISLLKCQDPSASIFSLPAQ</sequence>